<dbReference type="Proteomes" id="UP001434883">
    <property type="component" value="Unassembled WGS sequence"/>
</dbReference>
<comment type="caution">
    <text evidence="1">The sequence shown here is derived from an EMBL/GenBank/DDBJ whole genome shotgun (WGS) entry which is preliminary data.</text>
</comment>
<sequence length="102" mass="11461">MLVLISERGKENGMKSTSKNHFYRCPSAVVPLPRGNDHMMVREKPKNQISQEHYTKSDECSVAYNAKQPPKTINSTESDRVVKFGSDPGGKVFLLGLLFLSY</sequence>
<reference evidence="1 2" key="1">
    <citation type="submission" date="2021-06" db="EMBL/GenBank/DDBJ databases">
        <authorList>
            <person name="Palmer J.M."/>
        </authorList>
    </citation>
    <scope>NUCLEOTIDE SEQUENCE [LARGE SCALE GENOMIC DNA]</scope>
    <source>
        <strain evidence="1 2">XC_2019</strain>
        <tissue evidence="1">Muscle</tissue>
    </source>
</reference>
<evidence type="ECO:0000313" key="1">
    <source>
        <dbReference type="EMBL" id="MEQ2204817.1"/>
    </source>
</evidence>
<accession>A0ABV0RBE7</accession>
<proteinExistence type="predicted"/>
<keyword evidence="2" id="KW-1185">Reference proteome</keyword>
<organism evidence="1 2">
    <name type="scientific">Xenoophorus captivus</name>
    <dbReference type="NCBI Taxonomy" id="1517983"/>
    <lineage>
        <taxon>Eukaryota</taxon>
        <taxon>Metazoa</taxon>
        <taxon>Chordata</taxon>
        <taxon>Craniata</taxon>
        <taxon>Vertebrata</taxon>
        <taxon>Euteleostomi</taxon>
        <taxon>Actinopterygii</taxon>
        <taxon>Neopterygii</taxon>
        <taxon>Teleostei</taxon>
        <taxon>Neoteleostei</taxon>
        <taxon>Acanthomorphata</taxon>
        <taxon>Ovalentaria</taxon>
        <taxon>Atherinomorphae</taxon>
        <taxon>Cyprinodontiformes</taxon>
        <taxon>Goodeidae</taxon>
        <taxon>Xenoophorus</taxon>
    </lineage>
</organism>
<evidence type="ECO:0000313" key="2">
    <source>
        <dbReference type="Proteomes" id="UP001434883"/>
    </source>
</evidence>
<protein>
    <submittedName>
        <fullName evidence="1">Uncharacterized protein</fullName>
    </submittedName>
</protein>
<dbReference type="EMBL" id="JAHRIN010037603">
    <property type="protein sequence ID" value="MEQ2204817.1"/>
    <property type="molecule type" value="Genomic_DNA"/>
</dbReference>
<name>A0ABV0RBE7_9TELE</name>
<gene>
    <name evidence="1" type="ORF">XENOCAPTIV_018946</name>
</gene>